<dbReference type="InterPro" id="IPR050983">
    <property type="entry name" value="GST_Omega/HSP26"/>
</dbReference>
<evidence type="ECO:0000259" key="1">
    <source>
        <dbReference type="PROSITE" id="PS50404"/>
    </source>
</evidence>
<comment type="caution">
    <text evidence="3">The sequence shown here is derived from an EMBL/GenBank/DDBJ whole genome shotgun (WGS) entry which is preliminary data.</text>
</comment>
<dbReference type="PROSITE" id="PS50405">
    <property type="entry name" value="GST_CTER"/>
    <property type="match status" value="1"/>
</dbReference>
<keyword evidence="4" id="KW-1185">Reference proteome</keyword>
<dbReference type="OrthoDB" id="72793at2759"/>
<dbReference type="Gene3D" id="1.20.1050.10">
    <property type="match status" value="1"/>
</dbReference>
<gene>
    <name evidence="3" type="ORF">THRCLA_04945</name>
</gene>
<proteinExistence type="predicted"/>
<dbReference type="InterPro" id="IPR036249">
    <property type="entry name" value="Thioredoxin-like_sf"/>
</dbReference>
<dbReference type="CDD" id="cd00570">
    <property type="entry name" value="GST_N_family"/>
    <property type="match status" value="1"/>
</dbReference>
<evidence type="ECO:0000259" key="2">
    <source>
        <dbReference type="PROSITE" id="PS50405"/>
    </source>
</evidence>
<sequence>MSGAFEIVDYNSLSESDLASLKQDGKVHLFNNLVCPFGQRALWSAVETGVKFRMIDVSLVDMPSSYVEKFNRYHTVPFLLDNGNAIFESAIIAQFLDVKYNNGKLHLRDNPEQAALAQLAQAKFEIGAFYGYLRNQDPSKKEEFENEIHETLSELEKIYREHAAEFRSKGPYLLGDKLSSAEINIIPFFYRFQIVLKHYRGFDVLAGYPLLTAAYYAAIERNAFKITVKEPEYYIKAYAKYANP</sequence>
<dbReference type="Gene3D" id="3.40.30.10">
    <property type="entry name" value="Glutaredoxin"/>
    <property type="match status" value="1"/>
</dbReference>
<dbReference type="InterPro" id="IPR041695">
    <property type="entry name" value="GST_C_5"/>
</dbReference>
<dbReference type="PANTHER" id="PTHR43968">
    <property type="match status" value="1"/>
</dbReference>
<dbReference type="SUPFAM" id="SSF52833">
    <property type="entry name" value="Thioredoxin-like"/>
    <property type="match status" value="1"/>
</dbReference>
<protein>
    <submittedName>
        <fullName evidence="3">Glutathione transferase family protein</fullName>
    </submittedName>
</protein>
<dbReference type="SFLD" id="SFLDS00019">
    <property type="entry name" value="Glutathione_Transferase_(cytos"/>
    <property type="match status" value="1"/>
</dbReference>
<dbReference type="Proteomes" id="UP000243217">
    <property type="component" value="Unassembled WGS sequence"/>
</dbReference>
<dbReference type="GO" id="GO:0016740">
    <property type="term" value="F:transferase activity"/>
    <property type="evidence" value="ECO:0007669"/>
    <property type="project" value="UniProtKB-KW"/>
</dbReference>
<dbReference type="PROSITE" id="PS51354">
    <property type="entry name" value="GLUTAREDOXIN_2"/>
    <property type="match status" value="1"/>
</dbReference>
<name>A0A1V9ZXF7_9STRA</name>
<dbReference type="PROSITE" id="PS50404">
    <property type="entry name" value="GST_NTER"/>
    <property type="match status" value="1"/>
</dbReference>
<evidence type="ECO:0000313" key="4">
    <source>
        <dbReference type="Proteomes" id="UP000243217"/>
    </source>
</evidence>
<dbReference type="AlphaFoldDB" id="A0A1V9ZXF7"/>
<accession>A0A1V9ZXF7</accession>
<reference evidence="3 4" key="1">
    <citation type="journal article" date="2014" name="Genome Biol. Evol.">
        <title>The secreted proteins of Achlya hypogyna and Thraustotheca clavata identify the ancestral oomycete secretome and reveal gene acquisitions by horizontal gene transfer.</title>
        <authorList>
            <person name="Misner I."/>
            <person name="Blouin N."/>
            <person name="Leonard G."/>
            <person name="Richards T.A."/>
            <person name="Lane C.E."/>
        </authorList>
    </citation>
    <scope>NUCLEOTIDE SEQUENCE [LARGE SCALE GENOMIC DNA]</scope>
    <source>
        <strain evidence="3 4">ATCC 34112</strain>
    </source>
</reference>
<evidence type="ECO:0000313" key="3">
    <source>
        <dbReference type="EMBL" id="OQS02696.1"/>
    </source>
</evidence>
<dbReference type="Pfam" id="PF16865">
    <property type="entry name" value="GST_C_5"/>
    <property type="match status" value="1"/>
</dbReference>
<keyword evidence="3" id="KW-0808">Transferase</keyword>
<dbReference type="SFLD" id="SFLDG00358">
    <property type="entry name" value="Main_(cytGST)"/>
    <property type="match status" value="1"/>
</dbReference>
<dbReference type="STRING" id="74557.A0A1V9ZXF7"/>
<dbReference type="InterPro" id="IPR004045">
    <property type="entry name" value="Glutathione_S-Trfase_N"/>
</dbReference>
<dbReference type="GO" id="GO:0005737">
    <property type="term" value="C:cytoplasm"/>
    <property type="evidence" value="ECO:0007669"/>
    <property type="project" value="TreeGrafter"/>
</dbReference>
<dbReference type="InterPro" id="IPR010987">
    <property type="entry name" value="Glutathione-S-Trfase_C-like"/>
</dbReference>
<organism evidence="3 4">
    <name type="scientific">Thraustotheca clavata</name>
    <dbReference type="NCBI Taxonomy" id="74557"/>
    <lineage>
        <taxon>Eukaryota</taxon>
        <taxon>Sar</taxon>
        <taxon>Stramenopiles</taxon>
        <taxon>Oomycota</taxon>
        <taxon>Saprolegniomycetes</taxon>
        <taxon>Saprolegniales</taxon>
        <taxon>Achlyaceae</taxon>
        <taxon>Thraustotheca</taxon>
    </lineage>
</organism>
<dbReference type="InterPro" id="IPR036282">
    <property type="entry name" value="Glutathione-S-Trfase_C_sf"/>
</dbReference>
<dbReference type="Pfam" id="PF13417">
    <property type="entry name" value="GST_N_3"/>
    <property type="match status" value="1"/>
</dbReference>
<dbReference type="SUPFAM" id="SSF47616">
    <property type="entry name" value="GST C-terminal domain-like"/>
    <property type="match status" value="1"/>
</dbReference>
<dbReference type="InterPro" id="IPR040079">
    <property type="entry name" value="Glutathione_S-Trfase"/>
</dbReference>
<dbReference type="PANTHER" id="PTHR43968:SF6">
    <property type="entry name" value="GLUTATHIONE S-TRANSFERASE OMEGA"/>
    <property type="match status" value="1"/>
</dbReference>
<feature type="domain" description="GST N-terminal" evidence="1">
    <location>
        <begin position="25"/>
        <end position="104"/>
    </location>
</feature>
<dbReference type="EMBL" id="JNBS01001090">
    <property type="protein sequence ID" value="OQS02696.1"/>
    <property type="molecule type" value="Genomic_DNA"/>
</dbReference>
<feature type="domain" description="GST C-terminal" evidence="2">
    <location>
        <begin position="106"/>
        <end position="244"/>
    </location>
</feature>